<reference evidence="2" key="1">
    <citation type="submission" date="2017-03" db="EMBL/GenBank/DDBJ databases">
        <title>Phytopthora megakarya and P. palmivora, two closely related causual agents of cacao black pod achieved similar genome size and gene model numbers by different mechanisms.</title>
        <authorList>
            <person name="Ali S."/>
            <person name="Shao J."/>
            <person name="Larry D.J."/>
            <person name="Kronmiller B."/>
            <person name="Shen D."/>
            <person name="Strem M.D."/>
            <person name="Melnick R.L."/>
            <person name="Guiltinan M.J."/>
            <person name="Tyler B.M."/>
            <person name="Meinhardt L.W."/>
            <person name="Bailey B.A."/>
        </authorList>
    </citation>
    <scope>NUCLEOTIDE SEQUENCE [LARGE SCALE GENOMIC DNA]</scope>
    <source>
        <strain evidence="2">zdho120</strain>
    </source>
</reference>
<dbReference type="EMBL" id="NBNE01000613">
    <property type="protein sequence ID" value="OWZ18280.1"/>
    <property type="molecule type" value="Genomic_DNA"/>
</dbReference>
<keyword evidence="2" id="KW-1185">Reference proteome</keyword>
<name>A0A225WMZ8_9STRA</name>
<protein>
    <submittedName>
        <fullName evidence="1">Dynein heavy chain</fullName>
    </submittedName>
</protein>
<evidence type="ECO:0000313" key="1">
    <source>
        <dbReference type="EMBL" id="OWZ18280.1"/>
    </source>
</evidence>
<organism evidence="1 2">
    <name type="scientific">Phytophthora megakarya</name>
    <dbReference type="NCBI Taxonomy" id="4795"/>
    <lineage>
        <taxon>Eukaryota</taxon>
        <taxon>Sar</taxon>
        <taxon>Stramenopiles</taxon>
        <taxon>Oomycota</taxon>
        <taxon>Peronosporomycetes</taxon>
        <taxon>Peronosporales</taxon>
        <taxon>Peronosporaceae</taxon>
        <taxon>Phytophthora</taxon>
    </lineage>
</organism>
<sequence length="140" mass="15484">MIFSFGILNSIPSTADAFVNIVMGVLTDNYDWRVSDDIKENIVLMKEGVLSLEGVVTLFEGEIDSKTARLSQVILDSIAPLNRNANMLLETLNHPKLSTTTTPMSEALSYIQAQEDTLSQLVEESKMLAMFQTPLKQTVS</sequence>
<accession>A0A225WMZ8</accession>
<dbReference type="AlphaFoldDB" id="A0A225WMZ8"/>
<dbReference type="Proteomes" id="UP000198211">
    <property type="component" value="Unassembled WGS sequence"/>
</dbReference>
<proteinExistence type="predicted"/>
<comment type="caution">
    <text evidence="1">The sequence shown here is derived from an EMBL/GenBank/DDBJ whole genome shotgun (WGS) entry which is preliminary data.</text>
</comment>
<evidence type="ECO:0000313" key="2">
    <source>
        <dbReference type="Proteomes" id="UP000198211"/>
    </source>
</evidence>
<dbReference type="STRING" id="4795.A0A225WMZ8"/>
<gene>
    <name evidence="1" type="ORF">PHMEG_0007659</name>
</gene>